<dbReference type="InterPro" id="IPR029044">
    <property type="entry name" value="Nucleotide-diphossugar_trans"/>
</dbReference>
<sequence>MFQIESQNIELKKDQIYALEIIQGGKHFTKYSLQWKPFGSTFNRYTAIGQENLFHQDGKMVPGLLKQKYDPKPIYSPNDSELRRLSFYKLPMLESRHLIDEAGLYCEEREKRYIKVDQLYQGYNEYTDNVKSYPQEYFKFGLDNRYTLLDKATALQIADRTFKKLSRAHQSTLELVNVVYVMSNFGPLHNQTITSGPKYFFVELDVRNKSHGSKVFRASHFVEPINEPTKDLCFVREWAPKGHGQVEINLMTAIKNQRAWLNYLILMLEELLTEIKDTNVILNLIDYNSTDGDYEQILKASKLKFKYMNPIRDSKLSTKFSKVKALNYGIKHVQNENSIVFILDLHLQLPLNIFDRIRKLTIQNRTAYNPTLMKLGCGDHEQYTPKMKSTIWLDYGTGMMSMYKSDWMKVGCFNEKLFKDKWGGEDWEVMDRMVGNGIQIIHQRLPRFYHIHHDRKHMWNKT</sequence>
<organism evidence="10 11">
    <name type="scientific">Clytia hemisphaerica</name>
    <dbReference type="NCBI Taxonomy" id="252671"/>
    <lineage>
        <taxon>Eukaryota</taxon>
        <taxon>Metazoa</taxon>
        <taxon>Cnidaria</taxon>
        <taxon>Hydrozoa</taxon>
        <taxon>Hydroidolina</taxon>
        <taxon>Leptothecata</taxon>
        <taxon>Obeliida</taxon>
        <taxon>Clytiidae</taxon>
        <taxon>Clytia</taxon>
    </lineage>
</organism>
<accession>A0A7M5X9N2</accession>
<name>A0A7M5X9N2_9CNID</name>
<reference evidence="10" key="1">
    <citation type="submission" date="2021-01" db="UniProtKB">
        <authorList>
            <consortium name="EnsemblMetazoa"/>
        </authorList>
    </citation>
    <scope>IDENTIFICATION</scope>
</reference>
<dbReference type="GO" id="GO:0008376">
    <property type="term" value="F:acetylgalactosaminyltransferase activity"/>
    <property type="evidence" value="ECO:0007669"/>
    <property type="project" value="InterPro"/>
</dbReference>
<dbReference type="PANTHER" id="PTHR12369:SF47">
    <property type="entry name" value="HEXOSYLTRANSFERASE"/>
    <property type="match status" value="1"/>
</dbReference>
<dbReference type="OrthoDB" id="5971499at2759"/>
<evidence type="ECO:0000313" key="10">
    <source>
        <dbReference type="EnsemblMetazoa" id="CLYHEMP020020.1"/>
    </source>
</evidence>
<comment type="subcellular location">
    <subcellularLocation>
        <location evidence="1 9">Golgi apparatus</location>
        <location evidence="1 9">Golgi stack membrane</location>
        <topology evidence="1 9">Single-pass type II membrane protein</topology>
    </subcellularLocation>
</comment>
<keyword evidence="4" id="KW-0812">Transmembrane</keyword>
<keyword evidence="7 9" id="KW-0333">Golgi apparatus</keyword>
<keyword evidence="6" id="KW-1133">Transmembrane helix</keyword>
<keyword evidence="11" id="KW-1185">Reference proteome</keyword>
<keyword evidence="8" id="KW-0472">Membrane</keyword>
<evidence type="ECO:0000256" key="5">
    <source>
        <dbReference type="ARBA" id="ARBA00022968"/>
    </source>
</evidence>
<evidence type="ECO:0000256" key="9">
    <source>
        <dbReference type="RuleBase" id="RU364016"/>
    </source>
</evidence>
<dbReference type="EnsemblMetazoa" id="CLYHEMT020020.1">
    <property type="protein sequence ID" value="CLYHEMP020020.1"/>
    <property type="gene ID" value="CLYHEMG020020"/>
</dbReference>
<evidence type="ECO:0000256" key="8">
    <source>
        <dbReference type="ARBA" id="ARBA00023136"/>
    </source>
</evidence>
<comment type="similarity">
    <text evidence="2 9">Belongs to the chondroitin N-acetylgalactosaminyltransferase family.</text>
</comment>
<dbReference type="InterPro" id="IPR051227">
    <property type="entry name" value="CS_glycosyltransferase"/>
</dbReference>
<evidence type="ECO:0000256" key="1">
    <source>
        <dbReference type="ARBA" id="ARBA00004447"/>
    </source>
</evidence>
<proteinExistence type="inferred from homology"/>
<keyword evidence="3 9" id="KW-0808">Transferase</keyword>
<evidence type="ECO:0000256" key="7">
    <source>
        <dbReference type="ARBA" id="ARBA00023034"/>
    </source>
</evidence>
<protein>
    <recommendedName>
        <fullName evidence="9">Hexosyltransferase</fullName>
        <ecNumber evidence="9">2.4.1.-</ecNumber>
    </recommendedName>
</protein>
<dbReference type="EC" id="2.4.1.-" evidence="9"/>
<dbReference type="AlphaFoldDB" id="A0A7M5X9N2"/>
<dbReference type="InterPro" id="IPR008428">
    <property type="entry name" value="Chond_GalNAc"/>
</dbReference>
<dbReference type="Gene3D" id="3.90.550.10">
    <property type="entry name" value="Spore Coat Polysaccharide Biosynthesis Protein SpsA, Chain A"/>
    <property type="match status" value="1"/>
</dbReference>
<evidence type="ECO:0000256" key="6">
    <source>
        <dbReference type="ARBA" id="ARBA00022989"/>
    </source>
</evidence>
<dbReference type="Proteomes" id="UP000594262">
    <property type="component" value="Unplaced"/>
</dbReference>
<dbReference type="GO" id="GO:0032580">
    <property type="term" value="C:Golgi cisterna membrane"/>
    <property type="evidence" value="ECO:0007669"/>
    <property type="project" value="UniProtKB-SubCell"/>
</dbReference>
<evidence type="ECO:0000256" key="3">
    <source>
        <dbReference type="ARBA" id="ARBA00022679"/>
    </source>
</evidence>
<evidence type="ECO:0000313" key="11">
    <source>
        <dbReference type="Proteomes" id="UP000594262"/>
    </source>
</evidence>
<keyword evidence="5 9" id="KW-0735">Signal-anchor</keyword>
<evidence type="ECO:0000256" key="4">
    <source>
        <dbReference type="ARBA" id="ARBA00022692"/>
    </source>
</evidence>
<dbReference type="Pfam" id="PF05679">
    <property type="entry name" value="CHGN"/>
    <property type="match status" value="1"/>
</dbReference>
<dbReference type="PANTHER" id="PTHR12369">
    <property type="entry name" value="CHONDROITIN SYNTHASE"/>
    <property type="match status" value="1"/>
</dbReference>
<evidence type="ECO:0000256" key="2">
    <source>
        <dbReference type="ARBA" id="ARBA00009239"/>
    </source>
</evidence>
<dbReference type="SUPFAM" id="SSF53448">
    <property type="entry name" value="Nucleotide-diphospho-sugar transferases"/>
    <property type="match status" value="1"/>
</dbReference>